<proteinExistence type="predicted"/>
<comment type="caution">
    <text evidence="8">The sequence shown here is derived from an EMBL/GenBank/DDBJ whole genome shotgun (WGS) entry which is preliminary data.</text>
</comment>
<dbReference type="SUPFAM" id="SSF55186">
    <property type="entry name" value="ThrRS/AlaRS common domain"/>
    <property type="match status" value="1"/>
</dbReference>
<sequence>MTVRLYLEDSYQREFNAEVLEYEDGWCVLSRTVFYPGGGGQPCDRGHLHLEGGSVEVSEVREDAAGRIWHRIGRALAAGEAVRGTIDWSYRHALMRHHGLMHVVNTVARQHLGGVITGVQLGPEESRIDFKLAGFSREQTAELESRVNDVLQQGCSVTSSVISEDEFRARPELIRTLNVLPPVVDGRVRIVEIEGFDAQACGGTHVHSTREIGRARIRKFDNKGKDNKRFYWTLTA</sequence>
<reference evidence="8 9" key="2">
    <citation type="submission" date="2016-12" db="EMBL/GenBank/DDBJ databases">
        <title>Draft Genome Sequence of Cystobacter ferrugineus Strain Cbfe23.</title>
        <authorList>
            <person name="Akbar S."/>
            <person name="Dowd S.E."/>
            <person name="Stevens D.C."/>
        </authorList>
    </citation>
    <scope>NUCLEOTIDE SEQUENCE [LARGE SCALE GENOMIC DNA]</scope>
    <source>
        <strain evidence="8 9">Cbfe23</strain>
    </source>
</reference>
<comment type="cofactor">
    <cofactor evidence="1">
        <name>Zn(2+)</name>
        <dbReference type="ChEBI" id="CHEBI:29105"/>
    </cofactor>
</comment>
<dbReference type="InterPro" id="IPR009000">
    <property type="entry name" value="Transl_B-barrel_sf"/>
</dbReference>
<dbReference type="Pfam" id="PF07973">
    <property type="entry name" value="tRNA_SAD"/>
    <property type="match status" value="1"/>
</dbReference>
<dbReference type="InterPro" id="IPR051335">
    <property type="entry name" value="Alanyl-tRNA_Editing_Enzymes"/>
</dbReference>
<dbReference type="GO" id="GO:0005737">
    <property type="term" value="C:cytoplasm"/>
    <property type="evidence" value="ECO:0007669"/>
    <property type="project" value="UniProtKB-SubCell"/>
</dbReference>
<organism evidence="8 9">
    <name type="scientific">Cystobacter ferrugineus</name>
    <dbReference type="NCBI Taxonomy" id="83449"/>
    <lineage>
        <taxon>Bacteria</taxon>
        <taxon>Pseudomonadati</taxon>
        <taxon>Myxococcota</taxon>
        <taxon>Myxococcia</taxon>
        <taxon>Myxococcales</taxon>
        <taxon>Cystobacterineae</taxon>
        <taxon>Archangiaceae</taxon>
        <taxon>Cystobacter</taxon>
    </lineage>
</organism>
<keyword evidence="9" id="KW-1185">Reference proteome</keyword>
<evidence type="ECO:0000256" key="4">
    <source>
        <dbReference type="ARBA" id="ARBA00022723"/>
    </source>
</evidence>
<evidence type="ECO:0000313" key="9">
    <source>
        <dbReference type="Proteomes" id="UP000182229"/>
    </source>
</evidence>
<dbReference type="SUPFAM" id="SSF50447">
    <property type="entry name" value="Translation proteins"/>
    <property type="match status" value="1"/>
</dbReference>
<dbReference type="AlphaFoldDB" id="A0A1L9B749"/>
<dbReference type="GO" id="GO:0002161">
    <property type="term" value="F:aminoacyl-tRNA deacylase activity"/>
    <property type="evidence" value="ECO:0007669"/>
    <property type="project" value="UniProtKB-ARBA"/>
</dbReference>
<feature type="domain" description="Alanyl-transfer RNA synthetases family profile" evidence="7">
    <location>
        <begin position="1"/>
        <end position="236"/>
    </location>
</feature>
<comment type="subcellular location">
    <subcellularLocation>
        <location evidence="2">Cytoplasm</location>
    </subcellularLocation>
</comment>
<dbReference type="PANTHER" id="PTHR43462">
    <property type="entry name" value="ALANYL-TRNA EDITING PROTEIN"/>
    <property type="match status" value="1"/>
</dbReference>
<dbReference type="GO" id="GO:0046872">
    <property type="term" value="F:metal ion binding"/>
    <property type="evidence" value="ECO:0007669"/>
    <property type="project" value="UniProtKB-KW"/>
</dbReference>
<dbReference type="EMBL" id="MPIN01000006">
    <property type="protein sequence ID" value="OJH38075.1"/>
    <property type="molecule type" value="Genomic_DNA"/>
</dbReference>
<gene>
    <name evidence="8" type="ORF">BON30_23195</name>
</gene>
<dbReference type="OrthoDB" id="9812949at2"/>
<dbReference type="STRING" id="83449.BON30_23195"/>
<evidence type="ECO:0000256" key="2">
    <source>
        <dbReference type="ARBA" id="ARBA00004496"/>
    </source>
</evidence>
<dbReference type="SMART" id="SM00863">
    <property type="entry name" value="tRNA_SAD"/>
    <property type="match status" value="1"/>
</dbReference>
<dbReference type="InterPro" id="IPR018164">
    <property type="entry name" value="Ala-tRNA-synth_IIc_N"/>
</dbReference>
<reference evidence="9" key="1">
    <citation type="submission" date="2016-11" db="EMBL/GenBank/DDBJ databases">
        <authorList>
            <person name="Shukria A."/>
            <person name="Stevens D.C."/>
        </authorList>
    </citation>
    <scope>NUCLEOTIDE SEQUENCE [LARGE SCALE GENOMIC DNA]</scope>
    <source>
        <strain evidence="9">Cbfe23</strain>
    </source>
</reference>
<keyword evidence="5" id="KW-0862">Zinc</keyword>
<accession>A0A1L9B749</accession>
<dbReference type="GO" id="GO:0003676">
    <property type="term" value="F:nucleic acid binding"/>
    <property type="evidence" value="ECO:0007669"/>
    <property type="project" value="InterPro"/>
</dbReference>
<evidence type="ECO:0000256" key="3">
    <source>
        <dbReference type="ARBA" id="ARBA00017959"/>
    </source>
</evidence>
<protein>
    <recommendedName>
        <fullName evidence="3">Alanine--tRNA ligase</fullName>
    </recommendedName>
    <alternativeName>
        <fullName evidence="6">Alanyl-tRNA synthetase</fullName>
    </alternativeName>
</protein>
<evidence type="ECO:0000259" key="7">
    <source>
        <dbReference type="PROSITE" id="PS50860"/>
    </source>
</evidence>
<evidence type="ECO:0000256" key="1">
    <source>
        <dbReference type="ARBA" id="ARBA00001947"/>
    </source>
</evidence>
<dbReference type="Pfam" id="PF01411">
    <property type="entry name" value="tRNA-synt_2c"/>
    <property type="match status" value="1"/>
</dbReference>
<dbReference type="RefSeq" id="WP_071900583.1">
    <property type="nucleotide sequence ID" value="NZ_MPIN01000006.1"/>
</dbReference>
<dbReference type="GO" id="GO:0006419">
    <property type="term" value="P:alanyl-tRNA aminoacylation"/>
    <property type="evidence" value="ECO:0007669"/>
    <property type="project" value="InterPro"/>
</dbReference>
<dbReference type="PROSITE" id="PS50860">
    <property type="entry name" value="AA_TRNA_LIGASE_II_ALA"/>
    <property type="match status" value="1"/>
</dbReference>
<dbReference type="GO" id="GO:0004813">
    <property type="term" value="F:alanine-tRNA ligase activity"/>
    <property type="evidence" value="ECO:0007669"/>
    <property type="project" value="InterPro"/>
</dbReference>
<dbReference type="GO" id="GO:0005524">
    <property type="term" value="F:ATP binding"/>
    <property type="evidence" value="ECO:0007669"/>
    <property type="project" value="InterPro"/>
</dbReference>
<evidence type="ECO:0000256" key="6">
    <source>
        <dbReference type="ARBA" id="ARBA00032577"/>
    </source>
</evidence>
<dbReference type="Proteomes" id="UP000182229">
    <property type="component" value="Unassembled WGS sequence"/>
</dbReference>
<dbReference type="Gene3D" id="3.30.980.10">
    <property type="entry name" value="Threonyl-trna Synthetase, Chain A, domain 2"/>
    <property type="match status" value="1"/>
</dbReference>
<dbReference type="InterPro" id="IPR012947">
    <property type="entry name" value="tRNA_SAD"/>
</dbReference>
<name>A0A1L9B749_9BACT</name>
<evidence type="ECO:0000256" key="5">
    <source>
        <dbReference type="ARBA" id="ARBA00022833"/>
    </source>
</evidence>
<dbReference type="PANTHER" id="PTHR43462:SF1">
    <property type="entry name" value="ALANYL-TRNA EDITING PROTEIN AARSD1"/>
    <property type="match status" value="1"/>
</dbReference>
<dbReference type="InterPro" id="IPR018163">
    <property type="entry name" value="Thr/Ala-tRNA-synth_IIc_edit"/>
</dbReference>
<dbReference type="Gene3D" id="2.40.30.130">
    <property type="match status" value="1"/>
</dbReference>
<evidence type="ECO:0000313" key="8">
    <source>
        <dbReference type="EMBL" id="OJH38075.1"/>
    </source>
</evidence>
<keyword evidence="4" id="KW-0479">Metal-binding</keyword>
<dbReference type="InterPro" id="IPR018165">
    <property type="entry name" value="Ala-tRNA-synth_IIc_core"/>
</dbReference>